<keyword evidence="3" id="KW-1185">Reference proteome</keyword>
<dbReference type="AlphaFoldDB" id="A0A6P8X0F7"/>
<feature type="domain" description="APAF-1 helical" evidence="2">
    <location>
        <begin position="52"/>
        <end position="186"/>
    </location>
</feature>
<dbReference type="Proteomes" id="UP000515160">
    <property type="component" value="Chromosome 3"/>
</dbReference>
<evidence type="ECO:0000259" key="2">
    <source>
        <dbReference type="Pfam" id="PF17908"/>
    </source>
</evidence>
<dbReference type="SUPFAM" id="SSF50998">
    <property type="entry name" value="Quinoprotein alcohol dehydrogenase-like"/>
    <property type="match status" value="1"/>
</dbReference>
<dbReference type="InterPro" id="IPR011047">
    <property type="entry name" value="Quinoprotein_ADH-like_sf"/>
</dbReference>
<organism evidence="3 4">
    <name type="scientific">Drosophila albomicans</name>
    <name type="common">Fruit fly</name>
    <dbReference type="NCBI Taxonomy" id="7291"/>
    <lineage>
        <taxon>Eukaryota</taxon>
        <taxon>Metazoa</taxon>
        <taxon>Ecdysozoa</taxon>
        <taxon>Arthropoda</taxon>
        <taxon>Hexapoda</taxon>
        <taxon>Insecta</taxon>
        <taxon>Pterygota</taxon>
        <taxon>Neoptera</taxon>
        <taxon>Endopterygota</taxon>
        <taxon>Diptera</taxon>
        <taxon>Brachycera</taxon>
        <taxon>Muscomorpha</taxon>
        <taxon>Ephydroidea</taxon>
        <taxon>Drosophilidae</taxon>
        <taxon>Drosophila</taxon>
    </lineage>
</organism>
<dbReference type="GeneID" id="117568159"/>
<accession>A0A6P8X0F7</accession>
<feature type="region of interest" description="Disordered" evidence="1">
    <location>
        <begin position="1034"/>
        <end position="1059"/>
    </location>
</feature>
<gene>
    <name evidence="4" type="primary">LOC117568159</name>
</gene>
<evidence type="ECO:0000256" key="1">
    <source>
        <dbReference type="SAM" id="MobiDB-lite"/>
    </source>
</evidence>
<protein>
    <submittedName>
        <fullName evidence="4">Uncharacterized protein LOC117568159 isoform X2</fullName>
    </submittedName>
</protein>
<reference evidence="4" key="1">
    <citation type="submission" date="2025-08" db="UniProtKB">
        <authorList>
            <consortium name="RefSeq"/>
        </authorList>
    </citation>
    <scope>IDENTIFICATION</scope>
    <source>
        <strain evidence="4">15112-1751.03</strain>
        <tissue evidence="4">Whole Adult</tissue>
    </source>
</reference>
<evidence type="ECO:0000313" key="3">
    <source>
        <dbReference type="Proteomes" id="UP000515160"/>
    </source>
</evidence>
<proteinExistence type="predicted"/>
<name>A0A6P8X0F7_DROAB</name>
<dbReference type="InterPro" id="IPR041452">
    <property type="entry name" value="APAF1_C"/>
</dbReference>
<dbReference type="OrthoDB" id="1357022at2759"/>
<dbReference type="InterPro" id="IPR015943">
    <property type="entry name" value="WD40/YVTN_repeat-like_dom_sf"/>
</dbReference>
<dbReference type="Gene3D" id="1.25.40.370">
    <property type="match status" value="1"/>
</dbReference>
<dbReference type="Gene3D" id="2.130.10.10">
    <property type="entry name" value="YVTN repeat-like/Quinoprotein amine dehydrogenase"/>
    <property type="match status" value="1"/>
</dbReference>
<sequence>MTVVNDFYKCSLVEKHSDQTITLSSIYSEFSLPIPNADALNKKIVDFYDIPRLIEQCNDTNLPNLDCYFYSHIGHHLSKVSNKIERVKLFRMIYLDFRFLEQKIRSDRTPWNARGSILHTLNTLKCFRDEIVDNDSHYRDLLNDVLVFLTKAEEKLISSPFTSLLRIALMSEEGPVHDEALRQVRRFPDFVWFTEHGRFHQHREIINLGQHEIRHAVYLDDDYCLMALSSQQLLLTDVSLAGDTTRLLSDENDPSDIIEMRVFNKQLHLLTLHKNGSLKLWSLKELLPPRAECGSCLAVRPPRLAQVPKHSKPHCYEQLVNTAIKRFTGSKFISAFYLDENVRAGDYSIQLHVAFDDGDFCILNWADRDRKFVKSQTPILLTKQKDVRYFSKIFNRFYVVWSDKCNLTFWNLKNASNETEQEYAPPKQKALAMEKYMERLDDGTQYTILMIIYQCSVWRFKFKHAEYVENLNSLEVEALPFSETIPATITCGKLSTDGRYLILGTEEGLVVYDLKYPYSLLRSNVSERIVCVDVYDLNESILKYIVLCGAKGKHFVHVHTLRSKETDTITWMHHVDESDDQLKDRNTMGRAHLYLHPLMERSDDGTVYVVDSRMRIHQIQPLERRSTRRSSVANWSTIVAPHMECGKYITALSVSKDGDIYGGYNNGDIINITKNETLLSDDLKSSVDYLKEIESLKLIASCRDSCQTVIFSLSIPDNRINFDFYTIYARLFHDDFLLLFTDCVVFYMDKSDSINICFEQTYEAFYLKDDILYLAFGDGTLQIYKFYVDKNSLCKKCMCKENLNNPSQIRQLTASDDGELIALGLENGIIELYSYDKHRLQLIYSINQGCDTQCNIRQLRFSPCKQVLISCGKQLCFWSVKYMRNNQAIPEVRSMRHSHYNPPKVQSKGREEVDAARFMDISDEQIVMDQLAPQYELVHAAEDRFSVWAHKRGSDKLPELLACIKFVGNEARRFYTSPDFTQFYVIDNESVFYHLKVLEFHGELKSPTQSLRVLDDVVSARQTEQKEPLDFIDQNNEEDDGVDVVGSGHTLPPIHSDPI</sequence>
<dbReference type="Pfam" id="PF17908">
    <property type="entry name" value="APAF1_C"/>
    <property type="match status" value="1"/>
</dbReference>
<dbReference type="CTD" id="36914"/>
<evidence type="ECO:0000313" key="4">
    <source>
        <dbReference type="RefSeq" id="XP_034104470.1"/>
    </source>
</evidence>
<dbReference type="RefSeq" id="XP_034104470.1">
    <property type="nucleotide sequence ID" value="XM_034248579.2"/>
</dbReference>